<feature type="compositionally biased region" description="Basic residues" evidence="11">
    <location>
        <begin position="444"/>
        <end position="454"/>
    </location>
</feature>
<evidence type="ECO:0000256" key="5">
    <source>
        <dbReference type="ARBA" id="ARBA00022679"/>
    </source>
</evidence>
<evidence type="ECO:0000313" key="14">
    <source>
        <dbReference type="Proteomes" id="UP000094801"/>
    </source>
</evidence>
<evidence type="ECO:0000256" key="7">
    <source>
        <dbReference type="ARBA" id="ARBA00022694"/>
    </source>
</evidence>
<gene>
    <name evidence="13" type="ORF">CANARDRAFT_30414</name>
</gene>
<feature type="active site" description="Nucleophile" evidence="10">
    <location>
        <position position="292"/>
    </location>
</feature>
<evidence type="ECO:0000313" key="13">
    <source>
        <dbReference type="EMBL" id="ODV82942.1"/>
    </source>
</evidence>
<dbReference type="InterPro" id="IPR001678">
    <property type="entry name" value="MeTrfase_RsmB-F_NOP2_dom"/>
</dbReference>
<dbReference type="SUPFAM" id="SSF53335">
    <property type="entry name" value="S-adenosyl-L-methionine-dependent methyltransferases"/>
    <property type="match status" value="1"/>
</dbReference>
<evidence type="ECO:0000259" key="12">
    <source>
        <dbReference type="PROSITE" id="PS51686"/>
    </source>
</evidence>
<keyword evidence="14" id="KW-1185">Reference proteome</keyword>
<dbReference type="GO" id="GO:0000049">
    <property type="term" value="F:tRNA binding"/>
    <property type="evidence" value="ECO:0007669"/>
    <property type="project" value="UniProtKB-KW"/>
</dbReference>
<evidence type="ECO:0000256" key="10">
    <source>
        <dbReference type="PROSITE-ProRule" id="PRU01023"/>
    </source>
</evidence>
<accession>A0A1E4SU40</accession>
<keyword evidence="9" id="KW-0539">Nucleus</keyword>
<feature type="domain" description="SAM-dependent MTase RsmB/NOP-type" evidence="12">
    <location>
        <begin position="48"/>
        <end position="393"/>
    </location>
</feature>
<dbReference type="OrthoDB" id="6093671at2759"/>
<feature type="binding site" evidence="10">
    <location>
        <position position="217"/>
    </location>
    <ligand>
        <name>S-adenosyl-L-methionine</name>
        <dbReference type="ChEBI" id="CHEBI:59789"/>
    </ligand>
</feature>
<comment type="similarity">
    <text evidence="2 10">Belongs to the class I-like SAM-binding methyltransferase superfamily. RsmB/NOP family.</text>
</comment>
<organism evidence="13 14">
    <name type="scientific">[Candida] arabinofermentans NRRL YB-2248</name>
    <dbReference type="NCBI Taxonomy" id="983967"/>
    <lineage>
        <taxon>Eukaryota</taxon>
        <taxon>Fungi</taxon>
        <taxon>Dikarya</taxon>
        <taxon>Ascomycota</taxon>
        <taxon>Saccharomycotina</taxon>
        <taxon>Pichiomycetes</taxon>
        <taxon>Pichiales</taxon>
        <taxon>Pichiaceae</taxon>
        <taxon>Ogataea</taxon>
        <taxon>Ogataea/Candida clade</taxon>
    </lineage>
</organism>
<reference evidence="14" key="1">
    <citation type="submission" date="2016-04" db="EMBL/GenBank/DDBJ databases">
        <title>Comparative genomics of biotechnologically important yeasts.</title>
        <authorList>
            <consortium name="DOE Joint Genome Institute"/>
            <person name="Riley R."/>
            <person name="Haridas S."/>
            <person name="Wolfe K.H."/>
            <person name="Lopes M.R."/>
            <person name="Hittinger C.T."/>
            <person name="Goker M."/>
            <person name="Salamov A."/>
            <person name="Wisecaver J."/>
            <person name="Long T.M."/>
            <person name="Aerts A.L."/>
            <person name="Barry K."/>
            <person name="Choi C."/>
            <person name="Clum A."/>
            <person name="Coughlan A.Y."/>
            <person name="Deshpande S."/>
            <person name="Douglass A.P."/>
            <person name="Hanson S.J."/>
            <person name="Klenk H.-P."/>
            <person name="Labutti K."/>
            <person name="Lapidus A."/>
            <person name="Lindquist E."/>
            <person name="Lipzen A."/>
            <person name="Meier-Kolthoff J.P."/>
            <person name="Ohm R.A."/>
            <person name="Otillar R.P."/>
            <person name="Pangilinan J."/>
            <person name="Peng Y."/>
            <person name="Rokas A."/>
            <person name="Rosa C.A."/>
            <person name="Scheuner C."/>
            <person name="Sibirny A.A."/>
            <person name="Slot J.C."/>
            <person name="Stielow J.B."/>
            <person name="Sun H."/>
            <person name="Kurtzman C.P."/>
            <person name="Blackwell M."/>
            <person name="Grigoriev I.V."/>
            <person name="Jeffries T.W."/>
        </authorList>
    </citation>
    <scope>NUCLEOTIDE SEQUENCE [LARGE SCALE GENOMIC DNA]</scope>
    <source>
        <strain evidence="14">NRRL YB-2248</strain>
    </source>
</reference>
<dbReference type="AlphaFoldDB" id="A0A1E4SU40"/>
<dbReference type="Proteomes" id="UP000094801">
    <property type="component" value="Unassembled WGS sequence"/>
</dbReference>
<dbReference type="PROSITE" id="PS51686">
    <property type="entry name" value="SAM_MT_RSMB_NOP"/>
    <property type="match status" value="1"/>
</dbReference>
<dbReference type="Gene3D" id="3.40.50.150">
    <property type="entry name" value="Vaccinia Virus protein VP39"/>
    <property type="match status" value="1"/>
</dbReference>
<evidence type="ECO:0000256" key="2">
    <source>
        <dbReference type="ARBA" id="ARBA00007494"/>
    </source>
</evidence>
<keyword evidence="4 10" id="KW-0489">Methyltransferase</keyword>
<dbReference type="CDD" id="cd02440">
    <property type="entry name" value="AdoMet_MTases"/>
    <property type="match status" value="1"/>
</dbReference>
<evidence type="ECO:0000256" key="9">
    <source>
        <dbReference type="ARBA" id="ARBA00023242"/>
    </source>
</evidence>
<feature type="compositionally biased region" description="Low complexity" evidence="11">
    <location>
        <begin position="420"/>
        <end position="436"/>
    </location>
</feature>
<evidence type="ECO:0000256" key="6">
    <source>
        <dbReference type="ARBA" id="ARBA00022691"/>
    </source>
</evidence>
<dbReference type="PRINTS" id="PR02011">
    <property type="entry name" value="RCMTNCL1"/>
</dbReference>
<dbReference type="EMBL" id="KV453870">
    <property type="protein sequence ID" value="ODV82942.1"/>
    <property type="molecule type" value="Genomic_DNA"/>
</dbReference>
<keyword evidence="8 10" id="KW-0694">RNA-binding</keyword>
<evidence type="ECO:0000256" key="3">
    <source>
        <dbReference type="ARBA" id="ARBA00022555"/>
    </source>
</evidence>
<dbReference type="InterPro" id="IPR018314">
    <property type="entry name" value="RsmB/NOL1/NOP2-like_CS"/>
</dbReference>
<comment type="subcellular location">
    <subcellularLocation>
        <location evidence="1">Nucleus</location>
    </subcellularLocation>
</comment>
<feature type="compositionally biased region" description="Basic and acidic residues" evidence="11">
    <location>
        <begin position="400"/>
        <end position="418"/>
    </location>
</feature>
<dbReference type="PANTHER" id="PTHR22808:SF1">
    <property type="entry name" value="RNA CYTOSINE-C(5)-METHYLTRANSFERASE NSUN2-RELATED"/>
    <property type="match status" value="1"/>
</dbReference>
<keyword evidence="5 10" id="KW-0808">Transferase</keyword>
<evidence type="ECO:0000256" key="8">
    <source>
        <dbReference type="ARBA" id="ARBA00022884"/>
    </source>
</evidence>
<feature type="binding site" evidence="10">
    <location>
        <begin position="161"/>
        <end position="167"/>
    </location>
    <ligand>
        <name>S-adenosyl-L-methionine</name>
        <dbReference type="ChEBI" id="CHEBI:59789"/>
    </ligand>
</feature>
<keyword evidence="7" id="KW-0819">tRNA processing</keyword>
<keyword evidence="3" id="KW-0820">tRNA-binding</keyword>
<dbReference type="GO" id="GO:0005737">
    <property type="term" value="C:cytoplasm"/>
    <property type="evidence" value="ECO:0007669"/>
    <property type="project" value="TreeGrafter"/>
</dbReference>
<dbReference type="Pfam" id="PF01189">
    <property type="entry name" value="Methyltr_RsmB-F"/>
    <property type="match status" value="1"/>
</dbReference>
<dbReference type="InterPro" id="IPR023267">
    <property type="entry name" value="RCMT"/>
</dbReference>
<dbReference type="PROSITE" id="PS01153">
    <property type="entry name" value="NOL1_NOP2_SUN"/>
    <property type="match status" value="1"/>
</dbReference>
<dbReference type="InterPro" id="IPR049560">
    <property type="entry name" value="MeTrfase_RsmB-F_NOP2_cat"/>
</dbReference>
<name>A0A1E4SU40_9ASCO</name>
<proteinExistence type="inferred from homology"/>
<feature type="binding site" evidence="10">
    <location>
        <position position="239"/>
    </location>
    <ligand>
        <name>S-adenosyl-L-methionine</name>
        <dbReference type="ChEBI" id="CHEBI:59789"/>
    </ligand>
</feature>
<feature type="non-terminal residue" evidence="13">
    <location>
        <position position="454"/>
    </location>
</feature>
<dbReference type="InterPro" id="IPR029063">
    <property type="entry name" value="SAM-dependent_MTases_sf"/>
</dbReference>
<sequence length="454" mass="51735">MGRQFRKGKGKLGQRVDSHWKEIVRENAQWELFYKTQGIIPENEFEIFKKTCQENLPLTFRITGNKNHAKEISKLFINNHIPKLSNIDNAKPFAFPWYPNNLGFQIDLPKSEIKKNPNYSSTQQFLVIETEVGNISRQEAVSMIPPIVLDVKSNHKVLDMCAAPGSKTSQLVESLHSGNEQPTGFVMANDSDYRRSHMLVHQVKRFNSPNFIVVNHDAQLFPKIKLNNEWLKFDRILCDVPCTGDATMRKNVTVWKDWKIGNSLGLHPLQLNILLRGLQLLKKGGRLVYSTCSMNPLENEAVIATALKKFNGQVKIIDCKNLLPGLITHPGLTNWEVFGKDMKIKDKLDDSHGMLKSLFVPDDVENLGLENCMRVYPHDQNTGGFFITVLEKIDDVKENGKRVNEEEEEATKKQKVEVDATQPAPATEQPQTTEQPQQPPKELKHVKQNKTKLP</sequence>
<dbReference type="PANTHER" id="PTHR22808">
    <property type="entry name" value="NCL1 YEAST -RELATED NOL1/NOP2/FMU SUN DOMAIN-CONTAINING"/>
    <property type="match status" value="1"/>
</dbReference>
<feature type="binding site" evidence="10">
    <location>
        <position position="190"/>
    </location>
    <ligand>
        <name>S-adenosyl-L-methionine</name>
        <dbReference type="ChEBI" id="CHEBI:59789"/>
    </ligand>
</feature>
<evidence type="ECO:0000256" key="1">
    <source>
        <dbReference type="ARBA" id="ARBA00004123"/>
    </source>
</evidence>
<dbReference type="GO" id="GO:0016428">
    <property type="term" value="F:tRNA (cytidine-5-)-methyltransferase activity"/>
    <property type="evidence" value="ECO:0007669"/>
    <property type="project" value="InterPro"/>
</dbReference>
<dbReference type="InterPro" id="IPR023270">
    <property type="entry name" value="RCMT_NCL1"/>
</dbReference>
<keyword evidence="6 10" id="KW-0949">S-adenosyl-L-methionine</keyword>
<feature type="region of interest" description="Disordered" evidence="11">
    <location>
        <begin position="400"/>
        <end position="454"/>
    </location>
</feature>
<dbReference type="GO" id="GO:0005634">
    <property type="term" value="C:nucleus"/>
    <property type="evidence" value="ECO:0007669"/>
    <property type="project" value="UniProtKB-SubCell"/>
</dbReference>
<dbReference type="PRINTS" id="PR02008">
    <property type="entry name" value="RCMTFAMILY"/>
</dbReference>
<dbReference type="GO" id="GO:0030488">
    <property type="term" value="P:tRNA methylation"/>
    <property type="evidence" value="ECO:0007669"/>
    <property type="project" value="UniProtKB-ARBA"/>
</dbReference>
<evidence type="ECO:0000256" key="4">
    <source>
        <dbReference type="ARBA" id="ARBA00022603"/>
    </source>
</evidence>
<protein>
    <recommendedName>
        <fullName evidence="12">SAM-dependent MTase RsmB/NOP-type domain-containing protein</fullName>
    </recommendedName>
</protein>
<evidence type="ECO:0000256" key="11">
    <source>
        <dbReference type="SAM" id="MobiDB-lite"/>
    </source>
</evidence>
<dbReference type="STRING" id="983967.A0A1E4SU40"/>